<comment type="caution">
    <text evidence="2">The sequence shown here is derived from an EMBL/GenBank/DDBJ whole genome shotgun (WGS) entry which is preliminary data.</text>
</comment>
<name>A0A8H4LPJ7_9HYPO</name>
<evidence type="ECO:0000256" key="1">
    <source>
        <dbReference type="SAM" id="MobiDB-lite"/>
    </source>
</evidence>
<gene>
    <name evidence="2" type="ORF">FALBO_1665</name>
</gene>
<feature type="compositionally biased region" description="Basic and acidic residues" evidence="1">
    <location>
        <begin position="137"/>
        <end position="155"/>
    </location>
</feature>
<evidence type="ECO:0000313" key="2">
    <source>
        <dbReference type="EMBL" id="KAF4471418.1"/>
    </source>
</evidence>
<dbReference type="AlphaFoldDB" id="A0A8H4LPJ7"/>
<proteinExistence type="predicted"/>
<feature type="region of interest" description="Disordered" evidence="1">
    <location>
        <begin position="118"/>
        <end position="155"/>
    </location>
</feature>
<accession>A0A8H4LPJ7</accession>
<protein>
    <submittedName>
        <fullName evidence="2">Uncharacterized protein</fullName>
    </submittedName>
</protein>
<dbReference type="EMBL" id="JAADYS010000207">
    <property type="protein sequence ID" value="KAF4471418.1"/>
    <property type="molecule type" value="Genomic_DNA"/>
</dbReference>
<feature type="compositionally biased region" description="Polar residues" evidence="1">
    <location>
        <begin position="122"/>
        <end position="136"/>
    </location>
</feature>
<reference evidence="2 3" key="1">
    <citation type="submission" date="2020-01" db="EMBL/GenBank/DDBJ databases">
        <title>Identification and distribution of gene clusters putatively required for synthesis of sphingolipid metabolism inhibitors in phylogenetically diverse species of the filamentous fungus Fusarium.</title>
        <authorList>
            <person name="Kim H.-S."/>
            <person name="Busman M."/>
            <person name="Brown D.W."/>
            <person name="Divon H."/>
            <person name="Uhlig S."/>
            <person name="Proctor R.H."/>
        </authorList>
    </citation>
    <scope>NUCLEOTIDE SEQUENCE [LARGE SCALE GENOMIC DNA]</scope>
    <source>
        <strain evidence="2 3">NRRL 20459</strain>
    </source>
</reference>
<keyword evidence="3" id="KW-1185">Reference proteome</keyword>
<sequence>MECGGCDRGRSQERVVMSLVKGDGLVRGREVVATATAAIGWCTERTVLDLTVGLSEGRRGCTAWTPKPELKLERLKGSGDDVGGACVDVDVEALQPRSQQLQLQQECSRDKEVVRIERDQIASRSNNQMSVGQYQSETKEARGAGRQGFEKRAAR</sequence>
<evidence type="ECO:0000313" key="3">
    <source>
        <dbReference type="Proteomes" id="UP000554235"/>
    </source>
</evidence>
<dbReference type="Proteomes" id="UP000554235">
    <property type="component" value="Unassembled WGS sequence"/>
</dbReference>
<organism evidence="2 3">
    <name type="scientific">Fusarium albosuccineum</name>
    <dbReference type="NCBI Taxonomy" id="1237068"/>
    <lineage>
        <taxon>Eukaryota</taxon>
        <taxon>Fungi</taxon>
        <taxon>Dikarya</taxon>
        <taxon>Ascomycota</taxon>
        <taxon>Pezizomycotina</taxon>
        <taxon>Sordariomycetes</taxon>
        <taxon>Hypocreomycetidae</taxon>
        <taxon>Hypocreales</taxon>
        <taxon>Nectriaceae</taxon>
        <taxon>Fusarium</taxon>
        <taxon>Fusarium decemcellulare species complex</taxon>
    </lineage>
</organism>